<evidence type="ECO:0000313" key="2">
    <source>
        <dbReference type="Proteomes" id="UP000060699"/>
    </source>
</evidence>
<dbReference type="InterPro" id="IPR024983">
    <property type="entry name" value="CHAT_dom"/>
</dbReference>
<name>A0A0U3LLQ1_9BURK</name>
<protein>
    <submittedName>
        <fullName evidence="1">Uncharacterized protein</fullName>
    </submittedName>
</protein>
<dbReference type="KEGG" id="rdp:RD2015_4598"/>
<dbReference type="Proteomes" id="UP000060699">
    <property type="component" value="Chromosome"/>
</dbReference>
<proteinExistence type="predicted"/>
<evidence type="ECO:0000313" key="1">
    <source>
        <dbReference type="EMBL" id="ALV09039.1"/>
    </source>
</evidence>
<accession>A0A0U3LLQ1</accession>
<gene>
    <name evidence="1" type="ORF">RD2015_4598</name>
</gene>
<organism evidence="1 2">
    <name type="scientific">Roseateles depolymerans</name>
    <dbReference type="NCBI Taxonomy" id="76731"/>
    <lineage>
        <taxon>Bacteria</taxon>
        <taxon>Pseudomonadati</taxon>
        <taxon>Pseudomonadota</taxon>
        <taxon>Betaproteobacteria</taxon>
        <taxon>Burkholderiales</taxon>
        <taxon>Sphaerotilaceae</taxon>
        <taxon>Roseateles</taxon>
    </lineage>
</organism>
<reference evidence="1 2" key="1">
    <citation type="submission" date="2015-12" db="EMBL/GenBank/DDBJ databases">
        <title>Complete genome of Roseateles depolymerans KCTC 42856.</title>
        <authorList>
            <person name="Kim K.M."/>
        </authorList>
    </citation>
    <scope>NUCLEOTIDE SEQUENCE [LARGE SCALE GENOMIC DNA]</scope>
    <source>
        <strain evidence="1 2">KCTC 42856</strain>
    </source>
</reference>
<dbReference type="RefSeq" id="WP_058936882.1">
    <property type="nucleotide sequence ID" value="NZ_CP013729.1"/>
</dbReference>
<dbReference type="AlphaFoldDB" id="A0A0U3LLQ1"/>
<dbReference type="Pfam" id="PF12770">
    <property type="entry name" value="CHAT"/>
    <property type="match status" value="1"/>
</dbReference>
<sequence>MADFLLVLNRLQAEVDGELIKKQLRQMGARTVQHESNAETALELLQMQAVDFLIVGSQLAADAGAVVTEDGGLAFCHQARLLTTAPMMLLAPALTSDLVREARQVQDLTLFSDPTTAGAFALDLLRPGRAVEPALQIRITARPRDWSFVMKGVGFNFRGDGPLAISAAASCLWVTDLLRPDWYTAFSGIGKSIRTALCEDNPTFELQRKFAHAKAVEQLGPAAAALPEQLIFEVSSDCYPLMLESVFDPSPLPEPWLARASSVARRLQGADADPSADLFAGSPMARRALVICADTHGTVFSDKLAGGMTKLDPLQLVRIECNRVRRWLTTVSPRTGQPLFLARNVQMLGLNEPVTRGALEAALRSGNWDLIHFAGHTYYQPLGAEQNGGTGFLFVGPPDAPECIDFGDVVSYMRSARFVYLSSCESGNSGFASLAAAAGIHAVLGYRCRVNDRTAAIQARQFYQMLLRSQSLGAAFGLARRRIYRRFRDRDNAWASAMLVTPEFRA</sequence>
<dbReference type="EMBL" id="CP013729">
    <property type="protein sequence ID" value="ALV09039.1"/>
    <property type="molecule type" value="Genomic_DNA"/>
</dbReference>
<dbReference type="STRING" id="76731.RD2015_4598"/>
<keyword evidence="2" id="KW-1185">Reference proteome</keyword>